<evidence type="ECO:0000313" key="1">
    <source>
        <dbReference type="EMBL" id="PSR23848.1"/>
    </source>
</evidence>
<name>A0A2T2WNP1_9FIRM</name>
<dbReference type="EMBL" id="PXYT01000089">
    <property type="protein sequence ID" value="PSR23848.1"/>
    <property type="molecule type" value="Genomic_DNA"/>
</dbReference>
<gene>
    <name evidence="1" type="ORF">C7B43_19795</name>
</gene>
<evidence type="ECO:0000313" key="2">
    <source>
        <dbReference type="Proteomes" id="UP000242699"/>
    </source>
</evidence>
<reference evidence="1 2" key="1">
    <citation type="journal article" date="2014" name="BMC Genomics">
        <title>Comparison of environmental and isolate Sulfobacillus genomes reveals diverse carbon, sulfur, nitrogen, and hydrogen metabolisms.</title>
        <authorList>
            <person name="Justice N.B."/>
            <person name="Norman A."/>
            <person name="Brown C.T."/>
            <person name="Singh A."/>
            <person name="Thomas B.C."/>
            <person name="Banfield J.F."/>
        </authorList>
    </citation>
    <scope>NUCLEOTIDE SEQUENCE [LARGE SCALE GENOMIC DNA]</scope>
    <source>
        <strain evidence="1">AMDSBA1</strain>
    </source>
</reference>
<organism evidence="1 2">
    <name type="scientific">Sulfobacillus benefaciens</name>
    <dbReference type="NCBI Taxonomy" id="453960"/>
    <lineage>
        <taxon>Bacteria</taxon>
        <taxon>Bacillati</taxon>
        <taxon>Bacillota</taxon>
        <taxon>Clostridia</taxon>
        <taxon>Eubacteriales</taxon>
        <taxon>Clostridiales Family XVII. Incertae Sedis</taxon>
        <taxon>Sulfobacillus</taxon>
    </lineage>
</organism>
<evidence type="ECO:0008006" key="3">
    <source>
        <dbReference type="Google" id="ProtNLM"/>
    </source>
</evidence>
<dbReference type="Pfam" id="PF08843">
    <property type="entry name" value="AbiEii"/>
    <property type="match status" value="1"/>
</dbReference>
<dbReference type="InterPro" id="IPR014942">
    <property type="entry name" value="AbiEii"/>
</dbReference>
<sequence>MNNWETLFDQAMTCLQSIAMTGSPLPDWTFGGGTALMLRYRHRNSQDIDLFLLDPQWLPITSRVF</sequence>
<accession>A0A2T2WNP1</accession>
<dbReference type="AlphaFoldDB" id="A0A2T2WNP1"/>
<protein>
    <recommendedName>
        <fullName evidence="3">Nucleotidyl transferase AbiEii/AbiGii toxin family protein</fullName>
    </recommendedName>
</protein>
<dbReference type="Proteomes" id="UP000242699">
    <property type="component" value="Unassembled WGS sequence"/>
</dbReference>
<comment type="caution">
    <text evidence="1">The sequence shown here is derived from an EMBL/GenBank/DDBJ whole genome shotgun (WGS) entry which is preliminary data.</text>
</comment>
<proteinExistence type="predicted"/>